<dbReference type="InterPro" id="IPR007577">
    <property type="entry name" value="GlycoTrfase_DXD_sugar-bd_CS"/>
</dbReference>
<accession>A0A0L0HHL2</accession>
<dbReference type="PANTHER" id="PTHR32385:SF15">
    <property type="entry name" value="INOSITOL PHOSPHOCERAMIDE MANNOSYLTRANSFERASE 1"/>
    <property type="match status" value="1"/>
</dbReference>
<proteinExistence type="inferred from homology"/>
<dbReference type="Proteomes" id="UP000053201">
    <property type="component" value="Unassembled WGS sequence"/>
</dbReference>
<dbReference type="GO" id="GO:0016020">
    <property type="term" value="C:membrane"/>
    <property type="evidence" value="ECO:0007669"/>
    <property type="project" value="GOC"/>
</dbReference>
<dbReference type="InterPro" id="IPR051706">
    <property type="entry name" value="Glycosyltransferase_domain"/>
</dbReference>
<evidence type="ECO:0000256" key="3">
    <source>
        <dbReference type="SAM" id="Phobius"/>
    </source>
</evidence>
<name>A0A0L0HHL2_SPIPD</name>
<dbReference type="SUPFAM" id="SSF53448">
    <property type="entry name" value="Nucleotide-diphospho-sugar transferases"/>
    <property type="match status" value="1"/>
</dbReference>
<dbReference type="eggNOG" id="ENOG502S0TG">
    <property type="taxonomic scope" value="Eukaryota"/>
</dbReference>
<dbReference type="FunCoup" id="A0A0L0HHL2">
    <property type="interactions" value="11"/>
</dbReference>
<dbReference type="Gene3D" id="3.90.550.20">
    <property type="match status" value="1"/>
</dbReference>
<reference evidence="4 5" key="1">
    <citation type="submission" date="2009-08" db="EMBL/GenBank/DDBJ databases">
        <title>The Genome Sequence of Spizellomyces punctatus strain DAOM BR117.</title>
        <authorList>
            <consortium name="The Broad Institute Genome Sequencing Platform"/>
            <person name="Russ C."/>
            <person name="Cuomo C."/>
            <person name="Shea T."/>
            <person name="Young S.K."/>
            <person name="Zeng Q."/>
            <person name="Koehrsen M."/>
            <person name="Haas B."/>
            <person name="Borodovsky M."/>
            <person name="Guigo R."/>
            <person name="Alvarado L."/>
            <person name="Berlin A."/>
            <person name="Bochicchio J."/>
            <person name="Borenstein D."/>
            <person name="Chapman S."/>
            <person name="Chen Z."/>
            <person name="Engels R."/>
            <person name="Freedman E."/>
            <person name="Gellesch M."/>
            <person name="Goldberg J."/>
            <person name="Griggs A."/>
            <person name="Gujja S."/>
            <person name="Heiman D."/>
            <person name="Hepburn T."/>
            <person name="Howarth C."/>
            <person name="Jen D."/>
            <person name="Larson L."/>
            <person name="Lewis B."/>
            <person name="Mehta T."/>
            <person name="Park D."/>
            <person name="Pearson M."/>
            <person name="Roberts A."/>
            <person name="Saif S."/>
            <person name="Shenoy N."/>
            <person name="Sisk P."/>
            <person name="Stolte C."/>
            <person name="Sykes S."/>
            <person name="Thomson T."/>
            <person name="Walk T."/>
            <person name="White J."/>
            <person name="Yandava C."/>
            <person name="Burger G."/>
            <person name="Gray M.W."/>
            <person name="Holland P.W.H."/>
            <person name="King N."/>
            <person name="Lang F.B.F."/>
            <person name="Roger A.J."/>
            <person name="Ruiz-Trillo I."/>
            <person name="Lander E."/>
            <person name="Nusbaum C."/>
        </authorList>
    </citation>
    <scope>NUCLEOTIDE SEQUENCE [LARGE SCALE GENOMIC DNA]</scope>
    <source>
        <strain evidence="4 5">DAOM BR117</strain>
    </source>
</reference>
<evidence type="ECO:0000313" key="4">
    <source>
        <dbReference type="EMBL" id="KND00319.1"/>
    </source>
</evidence>
<keyword evidence="3" id="KW-0472">Membrane</keyword>
<dbReference type="GO" id="GO:0000030">
    <property type="term" value="F:mannosyltransferase activity"/>
    <property type="evidence" value="ECO:0007669"/>
    <property type="project" value="TreeGrafter"/>
</dbReference>
<dbReference type="InterPro" id="IPR029044">
    <property type="entry name" value="Nucleotide-diphossugar_trans"/>
</dbReference>
<sequence>MRLMVSPRRPLRRVIKLRRYVRASIVLTILFWLKDWLCCVFIIVYCYISWNIAKVNYIGSGNDGFPLHLDTLPPAPDIDFTALASARALLASRPHNATASDEYSRAQDFVTKSEELLRWGPESSEADRPIPPIMHHIAIEMKTPIPQKWLDARDACKQVHPDWTFMFWDDASAENFIRKEHPWFLHTWTNYKYPIQRADSLRYLVLFTYGGTYLDMDLQCRRSLDPFRKFKFVAPAAHPVGISNGFIMTSPKNSFLRQLTSNLQYFNRWYLSPYITVMISAGCMYVSSQHAIASDRSELMVLGGLNNKLSGNVTTPIFTHLGASSWHEKDAKVFKVLGKVLKSIPIFGKDYK</sequence>
<evidence type="ECO:0000256" key="1">
    <source>
        <dbReference type="ARBA" id="ARBA00009003"/>
    </source>
</evidence>
<dbReference type="InParanoid" id="A0A0L0HHL2"/>
<organism evidence="4 5">
    <name type="scientific">Spizellomyces punctatus (strain DAOM BR117)</name>
    <dbReference type="NCBI Taxonomy" id="645134"/>
    <lineage>
        <taxon>Eukaryota</taxon>
        <taxon>Fungi</taxon>
        <taxon>Fungi incertae sedis</taxon>
        <taxon>Chytridiomycota</taxon>
        <taxon>Chytridiomycota incertae sedis</taxon>
        <taxon>Chytridiomycetes</taxon>
        <taxon>Spizellomycetales</taxon>
        <taxon>Spizellomycetaceae</taxon>
        <taxon>Spizellomyces</taxon>
    </lineage>
</organism>
<dbReference type="GeneID" id="27688080"/>
<dbReference type="GO" id="GO:0051999">
    <property type="term" value="P:mannosyl-inositol phosphorylceramide biosynthetic process"/>
    <property type="evidence" value="ECO:0007669"/>
    <property type="project" value="TreeGrafter"/>
</dbReference>
<dbReference type="OrthoDB" id="3647at2759"/>
<keyword evidence="3" id="KW-1133">Transmembrane helix</keyword>
<dbReference type="RefSeq" id="XP_016608358.1">
    <property type="nucleotide sequence ID" value="XM_016752878.1"/>
</dbReference>
<evidence type="ECO:0000313" key="5">
    <source>
        <dbReference type="Proteomes" id="UP000053201"/>
    </source>
</evidence>
<keyword evidence="5" id="KW-1185">Reference proteome</keyword>
<comment type="similarity">
    <text evidence="1">Belongs to the glycosyltransferase 32 family.</text>
</comment>
<keyword evidence="3" id="KW-0812">Transmembrane</keyword>
<dbReference type="VEuPathDB" id="FungiDB:SPPG_04643"/>
<evidence type="ECO:0000256" key="2">
    <source>
        <dbReference type="ARBA" id="ARBA00022679"/>
    </source>
</evidence>
<dbReference type="EMBL" id="KQ257456">
    <property type="protein sequence ID" value="KND00319.1"/>
    <property type="molecule type" value="Genomic_DNA"/>
</dbReference>
<dbReference type="Pfam" id="PF04488">
    <property type="entry name" value="Gly_transf_sug"/>
    <property type="match status" value="1"/>
</dbReference>
<feature type="transmembrane region" description="Helical" evidence="3">
    <location>
        <begin position="20"/>
        <end position="50"/>
    </location>
</feature>
<protein>
    <submittedName>
        <fullName evidence="4">Uncharacterized protein</fullName>
    </submittedName>
</protein>
<keyword evidence="2" id="KW-0808">Transferase</keyword>
<gene>
    <name evidence="4" type="ORF">SPPG_04643</name>
</gene>
<dbReference type="AlphaFoldDB" id="A0A0L0HHL2"/>
<dbReference type="OMA" id="FPYPTIM"/>
<dbReference type="PANTHER" id="PTHR32385">
    <property type="entry name" value="MANNOSYL PHOSPHORYLINOSITOL CERAMIDE SYNTHASE"/>
    <property type="match status" value="1"/>
</dbReference>